<evidence type="ECO:0000256" key="1">
    <source>
        <dbReference type="SAM" id="MobiDB-lite"/>
    </source>
</evidence>
<comment type="caution">
    <text evidence="2">The sequence shown here is derived from an EMBL/GenBank/DDBJ whole genome shotgun (WGS) entry which is preliminary data.</text>
</comment>
<organism evidence="2 3">
    <name type="scientific">Striga asiatica</name>
    <name type="common">Asiatic witchweed</name>
    <name type="synonym">Buchnera asiatica</name>
    <dbReference type="NCBI Taxonomy" id="4170"/>
    <lineage>
        <taxon>Eukaryota</taxon>
        <taxon>Viridiplantae</taxon>
        <taxon>Streptophyta</taxon>
        <taxon>Embryophyta</taxon>
        <taxon>Tracheophyta</taxon>
        <taxon>Spermatophyta</taxon>
        <taxon>Magnoliopsida</taxon>
        <taxon>eudicotyledons</taxon>
        <taxon>Gunneridae</taxon>
        <taxon>Pentapetalae</taxon>
        <taxon>asterids</taxon>
        <taxon>lamiids</taxon>
        <taxon>Lamiales</taxon>
        <taxon>Orobanchaceae</taxon>
        <taxon>Buchnereae</taxon>
        <taxon>Striga</taxon>
    </lineage>
</organism>
<evidence type="ECO:0000313" key="2">
    <source>
        <dbReference type="EMBL" id="GER32554.1"/>
    </source>
</evidence>
<dbReference type="Proteomes" id="UP000325081">
    <property type="component" value="Unassembled WGS sequence"/>
</dbReference>
<accession>A0A5A7PIK0</accession>
<reference evidence="3" key="1">
    <citation type="journal article" date="2019" name="Curr. Biol.">
        <title>Genome Sequence of Striga asiatica Provides Insight into the Evolution of Plant Parasitism.</title>
        <authorList>
            <person name="Yoshida S."/>
            <person name="Kim S."/>
            <person name="Wafula E.K."/>
            <person name="Tanskanen J."/>
            <person name="Kim Y.M."/>
            <person name="Honaas L."/>
            <person name="Yang Z."/>
            <person name="Spallek T."/>
            <person name="Conn C.E."/>
            <person name="Ichihashi Y."/>
            <person name="Cheong K."/>
            <person name="Cui S."/>
            <person name="Der J.P."/>
            <person name="Gundlach H."/>
            <person name="Jiao Y."/>
            <person name="Hori C."/>
            <person name="Ishida J.K."/>
            <person name="Kasahara H."/>
            <person name="Kiba T."/>
            <person name="Kim M.S."/>
            <person name="Koo N."/>
            <person name="Laohavisit A."/>
            <person name="Lee Y.H."/>
            <person name="Lumba S."/>
            <person name="McCourt P."/>
            <person name="Mortimer J.C."/>
            <person name="Mutuku J.M."/>
            <person name="Nomura T."/>
            <person name="Sasaki-Sekimoto Y."/>
            <person name="Seto Y."/>
            <person name="Wang Y."/>
            <person name="Wakatake T."/>
            <person name="Sakakibara H."/>
            <person name="Demura T."/>
            <person name="Yamaguchi S."/>
            <person name="Yoneyama K."/>
            <person name="Manabe R.I."/>
            <person name="Nelson D.C."/>
            <person name="Schulman A.H."/>
            <person name="Timko M.P."/>
            <person name="dePamphilis C.W."/>
            <person name="Choi D."/>
            <person name="Shirasu K."/>
        </authorList>
    </citation>
    <scope>NUCLEOTIDE SEQUENCE [LARGE SCALE GENOMIC DNA]</scope>
    <source>
        <strain evidence="3">cv. UVA1</strain>
    </source>
</reference>
<protein>
    <submittedName>
        <fullName evidence="2">Adult beta-type globin</fullName>
    </submittedName>
</protein>
<name>A0A5A7PIK0_STRAF</name>
<gene>
    <name evidence="2" type="ORF">STAS_08629</name>
</gene>
<sequence length="166" mass="18571">MLCSTAELSSIFSSWACLKPSKFGSFCSKPIWVCFEPPKFGSFCSKVKAIVPIMTLRSTKKTAGVNQLFIDAHIDDEGISDGSNIEKKRMALFFGCWLAVVKYREGPEVRVENERLNMREGTENSWTKFEHLSMFENGHNSIQHSKTSSGGANDMRQTSSTADSLR</sequence>
<evidence type="ECO:0000313" key="3">
    <source>
        <dbReference type="Proteomes" id="UP000325081"/>
    </source>
</evidence>
<dbReference type="AlphaFoldDB" id="A0A5A7PIK0"/>
<dbReference type="EMBL" id="BKCP01004616">
    <property type="protein sequence ID" value="GER32554.1"/>
    <property type="molecule type" value="Genomic_DNA"/>
</dbReference>
<keyword evidence="3" id="KW-1185">Reference proteome</keyword>
<feature type="region of interest" description="Disordered" evidence="1">
    <location>
        <begin position="140"/>
        <end position="166"/>
    </location>
</feature>
<proteinExistence type="predicted"/>